<sequence length="365" mass="41182">MDGPAEPQIPGLWDTYEDDISEISQKLPGEYFRYKGVPFPVGLYSLESISLAENTQDVRDDDIFIITYPKSGTTWMIEIICLILKEGDPSWIRSVPIWERAPWCETIVGAFSLPDQYSPRLMSSHLPIQIFTKAFFSSKAKVIYMGRNPRDVVVSLYHYSKIAGQLKDPGTPDQFLRDFLKGEVQFGSWFDHIKGWLRMKGKDNFLFITYEELQQDLQGSVERICGFLGRPLGKEALGSVVAHSTFGAMKANTMSNYTLLPPSLLDHRRGAFLRKGVCGDWKNHFTVAQSEAFDRVYRKQMWGMPTFPWDEDPEDGSPDPAPSPEPEPKPSLEPNTSLEREPRPNSSPSPGPGPGQASEPPHPRP</sequence>
<feature type="compositionally biased region" description="Pro residues" evidence="6">
    <location>
        <begin position="319"/>
        <end position="331"/>
    </location>
</feature>
<dbReference type="GO" id="GO:0050427">
    <property type="term" value="P:3'-phosphoadenosine 5'-phosphosulfate metabolic process"/>
    <property type="evidence" value="ECO:0007669"/>
    <property type="project" value="Ensembl"/>
</dbReference>
<dbReference type="GO" id="GO:0008203">
    <property type="term" value="P:cholesterol metabolic process"/>
    <property type="evidence" value="ECO:0007669"/>
    <property type="project" value="Ensembl"/>
</dbReference>
<dbReference type="GO" id="GO:0003676">
    <property type="term" value="F:nucleic acid binding"/>
    <property type="evidence" value="ECO:0007669"/>
    <property type="project" value="Ensembl"/>
</dbReference>
<protein>
    <recommendedName>
        <fullName evidence="5">Sulfotransferase</fullName>
        <ecNumber evidence="5">2.8.2.-</ecNumber>
    </recommendedName>
</protein>
<reference evidence="8 9" key="1">
    <citation type="submission" date="2017-12" db="EMBL/GenBank/DDBJ databases">
        <title>High-resolution comparative analysis of great ape genomes.</title>
        <authorList>
            <person name="Pollen A."/>
            <person name="Hastie A."/>
            <person name="Hormozdiari F."/>
            <person name="Dougherty M."/>
            <person name="Liu R."/>
            <person name="Chaisson M."/>
            <person name="Hoppe E."/>
            <person name="Hill C."/>
            <person name="Pang A."/>
            <person name="Hillier L."/>
            <person name="Baker C."/>
            <person name="Armstrong J."/>
            <person name="Shendure J."/>
            <person name="Paten B."/>
            <person name="Wilson R."/>
            <person name="Chao H."/>
            <person name="Schneider V."/>
            <person name="Ventura M."/>
            <person name="Kronenberg Z."/>
            <person name="Murali S."/>
            <person name="Gordon D."/>
            <person name="Cantsilieris S."/>
            <person name="Munson K."/>
            <person name="Nelson B."/>
            <person name="Raja A."/>
            <person name="Underwood J."/>
            <person name="Diekhans M."/>
            <person name="Fiddes I."/>
            <person name="Haussler D."/>
            <person name="Eichler E."/>
        </authorList>
    </citation>
    <scope>NUCLEOTIDE SEQUENCE [LARGE SCALE GENOMIC DNA]</scope>
    <source>
        <strain evidence="8">Yerkes chimp pedigree #C0471</strain>
    </source>
</reference>
<dbReference type="GO" id="GO:0008285">
    <property type="term" value="P:negative regulation of cell population proliferation"/>
    <property type="evidence" value="ECO:0007669"/>
    <property type="project" value="Ensembl"/>
</dbReference>
<name>A0A6D2XT90_PANTR</name>
<dbReference type="GO" id="GO:0005829">
    <property type="term" value="C:cytosol"/>
    <property type="evidence" value="ECO:0007669"/>
    <property type="project" value="Ensembl"/>
</dbReference>
<evidence type="ECO:0000256" key="3">
    <source>
        <dbReference type="ARBA" id="ARBA00022490"/>
    </source>
</evidence>
<dbReference type="InterPro" id="IPR027417">
    <property type="entry name" value="P-loop_NTPase"/>
</dbReference>
<evidence type="ECO:0000256" key="4">
    <source>
        <dbReference type="ARBA" id="ARBA00022679"/>
    </source>
</evidence>
<dbReference type="GO" id="GO:0050294">
    <property type="term" value="F:steroid sulfotransferase activity"/>
    <property type="evidence" value="ECO:0007669"/>
    <property type="project" value="Ensembl"/>
</dbReference>
<dbReference type="PANTHER" id="PTHR11783">
    <property type="entry name" value="SULFOTRANSFERASE SULT"/>
    <property type="match status" value="1"/>
</dbReference>
<keyword evidence="4 5" id="KW-0808">Transferase</keyword>
<evidence type="ECO:0000256" key="6">
    <source>
        <dbReference type="SAM" id="MobiDB-lite"/>
    </source>
</evidence>
<dbReference type="EMBL" id="NBAG03000399">
    <property type="protein sequence ID" value="PNI29092.1"/>
    <property type="molecule type" value="Genomic_DNA"/>
</dbReference>
<dbReference type="FunFam" id="3.40.50.300:FF:000433">
    <property type="entry name" value="Estrogen sulfotransferase"/>
    <property type="match status" value="1"/>
</dbReference>
<dbReference type="GeneID" id="747360"/>
<proteinExistence type="inferred from homology"/>
<dbReference type="VGNC" id="VGNC:2238">
    <property type="gene designation" value="SULT2B1"/>
</dbReference>
<dbReference type="Pfam" id="PF00685">
    <property type="entry name" value="Sulfotransfer_1"/>
    <property type="match status" value="1"/>
</dbReference>
<dbReference type="Gene3D" id="3.40.50.300">
    <property type="entry name" value="P-loop containing nucleotide triphosphate hydrolases"/>
    <property type="match status" value="1"/>
</dbReference>
<dbReference type="OMA" id="DPYEKNI"/>
<dbReference type="EC" id="2.8.2.-" evidence="5"/>
<dbReference type="Proteomes" id="UP000236370">
    <property type="component" value="Unassembled WGS sequence"/>
</dbReference>
<evidence type="ECO:0000256" key="1">
    <source>
        <dbReference type="ARBA" id="ARBA00004496"/>
    </source>
</evidence>
<keyword evidence="3" id="KW-0963">Cytoplasm</keyword>
<dbReference type="InterPro" id="IPR000863">
    <property type="entry name" value="Sulfotransferase_dom"/>
</dbReference>
<accession>A0A6D2XT90</accession>
<dbReference type="KEGG" id="ptr:747360"/>
<feature type="domain" description="Sulfotransferase" evidence="7">
    <location>
        <begin position="60"/>
        <end position="304"/>
    </location>
</feature>
<dbReference type="RefSeq" id="XP_001171142.1">
    <property type="nucleotide sequence ID" value="XM_001171142.7"/>
</dbReference>
<organism evidence="8 9">
    <name type="scientific">Pan troglodytes</name>
    <name type="common">Chimpanzee</name>
    <dbReference type="NCBI Taxonomy" id="9598"/>
    <lineage>
        <taxon>Eukaryota</taxon>
        <taxon>Metazoa</taxon>
        <taxon>Chordata</taxon>
        <taxon>Craniata</taxon>
        <taxon>Vertebrata</taxon>
        <taxon>Euteleostomi</taxon>
        <taxon>Mammalia</taxon>
        <taxon>Eutheria</taxon>
        <taxon>Euarchontoglires</taxon>
        <taxon>Primates</taxon>
        <taxon>Haplorrhini</taxon>
        <taxon>Catarrhini</taxon>
        <taxon>Hominidae</taxon>
        <taxon>Pan</taxon>
    </lineage>
</organism>
<gene>
    <name evidence="10" type="primary">SULT2B1</name>
    <name evidence="8" type="ORF">CK820_G0042305</name>
</gene>
<evidence type="ECO:0000256" key="5">
    <source>
        <dbReference type="RuleBase" id="RU361155"/>
    </source>
</evidence>
<dbReference type="AlphaFoldDB" id="A0A6D2XT90"/>
<evidence type="ECO:0000313" key="10">
    <source>
        <dbReference type="VGNC" id="VGNC:2238"/>
    </source>
</evidence>
<feature type="region of interest" description="Disordered" evidence="6">
    <location>
        <begin position="306"/>
        <end position="365"/>
    </location>
</feature>
<evidence type="ECO:0000313" key="8">
    <source>
        <dbReference type="EMBL" id="PNI29092.1"/>
    </source>
</evidence>
<dbReference type="SUPFAM" id="SSF52540">
    <property type="entry name" value="P-loop containing nucleoside triphosphate hydrolases"/>
    <property type="match status" value="1"/>
</dbReference>
<evidence type="ECO:0000259" key="7">
    <source>
        <dbReference type="Pfam" id="PF00685"/>
    </source>
</evidence>
<comment type="caution">
    <text evidence="8">The sequence shown here is derived from an EMBL/GenBank/DDBJ whole genome shotgun (WGS) entry which is preliminary data.</text>
</comment>
<dbReference type="GO" id="GO:0015485">
    <property type="term" value="F:cholesterol binding"/>
    <property type="evidence" value="ECO:0007669"/>
    <property type="project" value="Ensembl"/>
</dbReference>
<comment type="similarity">
    <text evidence="2 5">Belongs to the sulfotransferase 1 family.</text>
</comment>
<dbReference type="GO" id="GO:1990239">
    <property type="term" value="F:steroid hormone binding"/>
    <property type="evidence" value="ECO:0007669"/>
    <property type="project" value="Ensembl"/>
</dbReference>
<comment type="subcellular location">
    <subcellularLocation>
        <location evidence="1">Cytoplasm</location>
    </subcellularLocation>
</comment>
<dbReference type="GO" id="GO:0045606">
    <property type="term" value="P:positive regulation of epidermal cell differentiation"/>
    <property type="evidence" value="ECO:0007669"/>
    <property type="project" value="Ensembl"/>
</dbReference>
<evidence type="ECO:0000313" key="9">
    <source>
        <dbReference type="Proteomes" id="UP000236370"/>
    </source>
</evidence>
<evidence type="ECO:0000256" key="2">
    <source>
        <dbReference type="ARBA" id="ARBA00005771"/>
    </source>
</evidence>
<dbReference type="OrthoDB" id="205623at2759"/>